<evidence type="ECO:0000313" key="2">
    <source>
        <dbReference type="EMBL" id="PSS35897.1"/>
    </source>
</evidence>
<reference evidence="3" key="2">
    <citation type="journal article" date="2018" name="BMC Genomics">
        <title>A manually annotated Actinidia chinensis var. chinensis (kiwifruit) genome highlights the challenges associated with draft genomes and gene prediction in plants.</title>
        <authorList>
            <person name="Pilkington S.M."/>
            <person name="Crowhurst R."/>
            <person name="Hilario E."/>
            <person name="Nardozza S."/>
            <person name="Fraser L."/>
            <person name="Peng Y."/>
            <person name="Gunaseelan K."/>
            <person name="Simpson R."/>
            <person name="Tahir J."/>
            <person name="Deroles S.C."/>
            <person name="Templeton K."/>
            <person name="Luo Z."/>
            <person name="Davy M."/>
            <person name="Cheng C."/>
            <person name="McNeilage M."/>
            <person name="Scaglione D."/>
            <person name="Liu Y."/>
            <person name="Zhang Q."/>
            <person name="Datson P."/>
            <person name="De Silva N."/>
            <person name="Gardiner S.E."/>
            <person name="Bassett H."/>
            <person name="Chagne D."/>
            <person name="McCallum J."/>
            <person name="Dzierzon H."/>
            <person name="Deng C."/>
            <person name="Wang Y.Y."/>
            <person name="Barron L."/>
            <person name="Manako K."/>
            <person name="Bowen J."/>
            <person name="Foster T.M."/>
            <person name="Erridge Z.A."/>
            <person name="Tiffin H."/>
            <person name="Waite C.N."/>
            <person name="Davies K.M."/>
            <person name="Grierson E.P."/>
            <person name="Laing W.A."/>
            <person name="Kirk R."/>
            <person name="Chen X."/>
            <person name="Wood M."/>
            <person name="Montefiori M."/>
            <person name="Brummell D.A."/>
            <person name="Schwinn K.E."/>
            <person name="Catanach A."/>
            <person name="Fullerton C."/>
            <person name="Li D."/>
            <person name="Meiyalaghan S."/>
            <person name="Nieuwenhuizen N."/>
            <person name="Read N."/>
            <person name="Prakash R."/>
            <person name="Hunter D."/>
            <person name="Zhang H."/>
            <person name="McKenzie M."/>
            <person name="Knabel M."/>
            <person name="Harris A."/>
            <person name="Allan A.C."/>
            <person name="Gleave A."/>
            <person name="Chen A."/>
            <person name="Janssen B.J."/>
            <person name="Plunkett B."/>
            <person name="Ampomah-Dwamena C."/>
            <person name="Voogd C."/>
            <person name="Leif D."/>
            <person name="Lafferty D."/>
            <person name="Souleyre E.J.F."/>
            <person name="Varkonyi-Gasic E."/>
            <person name="Gambi F."/>
            <person name="Hanley J."/>
            <person name="Yao J.L."/>
            <person name="Cheung J."/>
            <person name="David K.M."/>
            <person name="Warren B."/>
            <person name="Marsh K."/>
            <person name="Snowden K.C."/>
            <person name="Lin-Wang K."/>
            <person name="Brian L."/>
            <person name="Martinez-Sanchez M."/>
            <person name="Wang M."/>
            <person name="Ileperuma N."/>
            <person name="Macnee N."/>
            <person name="Campin R."/>
            <person name="McAtee P."/>
            <person name="Drummond R.S.M."/>
            <person name="Espley R.V."/>
            <person name="Ireland H.S."/>
            <person name="Wu R."/>
            <person name="Atkinson R.G."/>
            <person name="Karunairetnam S."/>
            <person name="Bulley S."/>
            <person name="Chunkath S."/>
            <person name="Hanley Z."/>
            <person name="Storey R."/>
            <person name="Thrimawithana A.H."/>
            <person name="Thomson S."/>
            <person name="David C."/>
            <person name="Testolin R."/>
            <person name="Huang H."/>
            <person name="Hellens R.P."/>
            <person name="Schaffer R.J."/>
        </authorList>
    </citation>
    <scope>NUCLEOTIDE SEQUENCE [LARGE SCALE GENOMIC DNA]</scope>
    <source>
        <strain evidence="3">cv. Red5</strain>
    </source>
</reference>
<dbReference type="Proteomes" id="UP000241394">
    <property type="component" value="Chromosome LG1"/>
</dbReference>
<feature type="compositionally biased region" description="Basic and acidic residues" evidence="1">
    <location>
        <begin position="131"/>
        <end position="145"/>
    </location>
</feature>
<feature type="compositionally biased region" description="Acidic residues" evidence="1">
    <location>
        <begin position="146"/>
        <end position="155"/>
    </location>
</feature>
<dbReference type="Gramene" id="PSS35897">
    <property type="protein sequence ID" value="PSS35897"/>
    <property type="gene ID" value="CEY00_Acc00207"/>
</dbReference>
<dbReference type="EMBL" id="NKQK01000001">
    <property type="protein sequence ID" value="PSS35897.1"/>
    <property type="molecule type" value="Genomic_DNA"/>
</dbReference>
<gene>
    <name evidence="2" type="ORF">CEY00_Acc00207</name>
</gene>
<dbReference type="GO" id="GO:0062064">
    <property type="term" value="F:box C/D methylation guide snoRNP complex binding"/>
    <property type="evidence" value="ECO:0007669"/>
    <property type="project" value="TreeGrafter"/>
</dbReference>
<accession>A0A2R6S0V2</accession>
<evidence type="ECO:0000313" key="3">
    <source>
        <dbReference type="Proteomes" id="UP000241394"/>
    </source>
</evidence>
<evidence type="ECO:0000256" key="1">
    <source>
        <dbReference type="SAM" id="MobiDB-lite"/>
    </source>
</evidence>
<protein>
    <submittedName>
        <fullName evidence="2">Uncharacterized protein</fullName>
    </submittedName>
</protein>
<reference evidence="2 3" key="1">
    <citation type="submission" date="2017-07" db="EMBL/GenBank/DDBJ databases">
        <title>An improved, manually edited Actinidia chinensis var. chinensis (kiwifruit) genome highlights the challenges associated with draft genomes and gene prediction in plants.</title>
        <authorList>
            <person name="Pilkington S."/>
            <person name="Crowhurst R."/>
            <person name="Hilario E."/>
            <person name="Nardozza S."/>
            <person name="Fraser L."/>
            <person name="Peng Y."/>
            <person name="Gunaseelan K."/>
            <person name="Simpson R."/>
            <person name="Tahir J."/>
            <person name="Deroles S."/>
            <person name="Templeton K."/>
            <person name="Luo Z."/>
            <person name="Davy M."/>
            <person name="Cheng C."/>
            <person name="Mcneilage M."/>
            <person name="Scaglione D."/>
            <person name="Liu Y."/>
            <person name="Zhang Q."/>
            <person name="Datson P."/>
            <person name="De Silva N."/>
            <person name="Gardiner S."/>
            <person name="Bassett H."/>
            <person name="Chagne D."/>
            <person name="Mccallum J."/>
            <person name="Dzierzon H."/>
            <person name="Deng C."/>
            <person name="Wang Y.-Y."/>
            <person name="Barron N."/>
            <person name="Manako K."/>
            <person name="Bowen J."/>
            <person name="Foster T."/>
            <person name="Erridge Z."/>
            <person name="Tiffin H."/>
            <person name="Waite C."/>
            <person name="Davies K."/>
            <person name="Grierson E."/>
            <person name="Laing W."/>
            <person name="Kirk R."/>
            <person name="Chen X."/>
            <person name="Wood M."/>
            <person name="Montefiori M."/>
            <person name="Brummell D."/>
            <person name="Schwinn K."/>
            <person name="Catanach A."/>
            <person name="Fullerton C."/>
            <person name="Li D."/>
            <person name="Meiyalaghan S."/>
            <person name="Nieuwenhuizen N."/>
            <person name="Read N."/>
            <person name="Prakash R."/>
            <person name="Hunter D."/>
            <person name="Zhang H."/>
            <person name="Mckenzie M."/>
            <person name="Knabel M."/>
            <person name="Harris A."/>
            <person name="Allan A."/>
            <person name="Chen A."/>
            <person name="Janssen B."/>
            <person name="Plunkett B."/>
            <person name="Dwamena C."/>
            <person name="Voogd C."/>
            <person name="Leif D."/>
            <person name="Lafferty D."/>
            <person name="Souleyre E."/>
            <person name="Varkonyi-Gasic E."/>
            <person name="Gambi F."/>
            <person name="Hanley J."/>
            <person name="Yao J.-L."/>
            <person name="Cheung J."/>
            <person name="David K."/>
            <person name="Warren B."/>
            <person name="Marsh K."/>
            <person name="Snowden K."/>
            <person name="Lin-Wang K."/>
            <person name="Brian L."/>
            <person name="Martinez-Sanchez M."/>
            <person name="Wang M."/>
            <person name="Ileperuma N."/>
            <person name="Macnee N."/>
            <person name="Campin R."/>
            <person name="Mcatee P."/>
            <person name="Drummond R."/>
            <person name="Espley R."/>
            <person name="Ireland H."/>
            <person name="Wu R."/>
            <person name="Atkinson R."/>
            <person name="Karunairetnam S."/>
            <person name="Bulley S."/>
            <person name="Chunkath S."/>
            <person name="Hanley Z."/>
            <person name="Storey R."/>
            <person name="Thrimawithana A."/>
            <person name="Thomson S."/>
            <person name="David C."/>
            <person name="Testolin R."/>
        </authorList>
    </citation>
    <scope>NUCLEOTIDE SEQUENCE [LARGE SCALE GENOMIC DNA]</scope>
    <source>
        <strain evidence="3">cv. Red5</strain>
        <tissue evidence="2">Young leaf</tissue>
    </source>
</reference>
<dbReference type="OMA" id="CQPVIPL"/>
<dbReference type="OrthoDB" id="1112980at2759"/>
<dbReference type="AlphaFoldDB" id="A0A2R6S0V2"/>
<dbReference type="InterPro" id="IPR027921">
    <property type="entry name" value="NOPCHAP1"/>
</dbReference>
<dbReference type="STRING" id="1590841.A0A2R6S0V2"/>
<dbReference type="Pfam" id="PF15370">
    <property type="entry name" value="NOPCHAP1"/>
    <property type="match status" value="1"/>
</dbReference>
<sequence length="195" mass="21281">MADSNKDLLNLENNHSSCSTIESKLLLCKNNQNPKPKPPDGMPFTESLPKSQVLGKARDFLGVISEANKRLQDDAKDNAKEYDIEALTGHESEYIEMDLMLGVADLHTPEAVAAAESAIAGRQPVISLADSSRETESEDGSHDSSDSDTDDDDDGDHLMCPPTELKRSKPLDDDSSTEPSRNSKSKKRPKIVELS</sequence>
<feature type="region of interest" description="Disordered" evidence="1">
    <location>
        <begin position="128"/>
        <end position="195"/>
    </location>
</feature>
<dbReference type="PANTHER" id="PTHR28674">
    <property type="entry name" value="SIMILAR TO DNA SEGMENT, CHR 10, WAYNE STATE UNIVERSITY 102,-EXPRESSED"/>
    <property type="match status" value="1"/>
</dbReference>
<comment type="caution">
    <text evidence="2">The sequence shown here is derived from an EMBL/GenBank/DDBJ whole genome shotgun (WGS) entry which is preliminary data.</text>
</comment>
<proteinExistence type="predicted"/>
<dbReference type="GO" id="GO:0000492">
    <property type="term" value="P:box C/D snoRNP assembly"/>
    <property type="evidence" value="ECO:0007669"/>
    <property type="project" value="InterPro"/>
</dbReference>
<dbReference type="FunCoup" id="A0A2R6S0V2">
    <property type="interactions" value="54"/>
</dbReference>
<keyword evidence="3" id="KW-1185">Reference proteome</keyword>
<organism evidence="2 3">
    <name type="scientific">Actinidia chinensis var. chinensis</name>
    <name type="common">Chinese soft-hair kiwi</name>
    <dbReference type="NCBI Taxonomy" id="1590841"/>
    <lineage>
        <taxon>Eukaryota</taxon>
        <taxon>Viridiplantae</taxon>
        <taxon>Streptophyta</taxon>
        <taxon>Embryophyta</taxon>
        <taxon>Tracheophyta</taxon>
        <taxon>Spermatophyta</taxon>
        <taxon>Magnoliopsida</taxon>
        <taxon>eudicotyledons</taxon>
        <taxon>Gunneridae</taxon>
        <taxon>Pentapetalae</taxon>
        <taxon>asterids</taxon>
        <taxon>Ericales</taxon>
        <taxon>Actinidiaceae</taxon>
        <taxon>Actinidia</taxon>
    </lineage>
</organism>
<dbReference type="PANTHER" id="PTHR28674:SF1">
    <property type="entry name" value="NOP PROTEIN CHAPERONE 1"/>
    <property type="match status" value="1"/>
</dbReference>
<name>A0A2R6S0V2_ACTCC</name>
<feature type="region of interest" description="Disordered" evidence="1">
    <location>
        <begin position="29"/>
        <end position="48"/>
    </location>
</feature>
<dbReference type="InParanoid" id="A0A2R6S0V2"/>